<sequence>MEHLYKSHISWTGNLGTGTSGYKAYKRTWDIAIEGKEPVHCSNDPLLGGDSGKMNPEDLLISSLSACHMLWYLHLASDAGITVTGYEDTPVATGEILKGGAGRFISAILRPKITVIAGTDLHAATAIHDKIHEVCFIARSVNFPVSYEPEFIICNRQ</sequence>
<dbReference type="PANTHER" id="PTHR42830:SF2">
    <property type="entry name" value="OSMC_OHR FAMILY PROTEIN"/>
    <property type="match status" value="1"/>
</dbReference>
<dbReference type="InterPro" id="IPR052707">
    <property type="entry name" value="OsmC_Ohr_Peroxiredoxin"/>
</dbReference>
<proteinExistence type="predicted"/>
<comment type="caution">
    <text evidence="1">The sequence shown here is derived from an EMBL/GenBank/DDBJ whole genome shotgun (WGS) entry which is preliminary data.</text>
</comment>
<protein>
    <submittedName>
        <fullName evidence="1">OsmC family peroxiredoxin</fullName>
    </submittedName>
</protein>
<dbReference type="EMBL" id="RMVG01000014">
    <property type="protein sequence ID" value="RPD97811.1"/>
    <property type="molecule type" value="Genomic_DNA"/>
</dbReference>
<keyword evidence="2" id="KW-1185">Reference proteome</keyword>
<accession>A0A3N4NNH0</accession>
<dbReference type="PANTHER" id="PTHR42830">
    <property type="entry name" value="OSMOTICALLY INDUCIBLE FAMILY PROTEIN"/>
    <property type="match status" value="1"/>
</dbReference>
<dbReference type="Proteomes" id="UP000281332">
    <property type="component" value="Unassembled WGS sequence"/>
</dbReference>
<dbReference type="Pfam" id="PF02566">
    <property type="entry name" value="OsmC"/>
    <property type="match status" value="1"/>
</dbReference>
<dbReference type="OrthoDB" id="9795405at2"/>
<dbReference type="AlphaFoldDB" id="A0A3N4NNH0"/>
<evidence type="ECO:0000313" key="2">
    <source>
        <dbReference type="Proteomes" id="UP000281332"/>
    </source>
</evidence>
<name>A0A3N4NNH0_9GAMM</name>
<dbReference type="InterPro" id="IPR015946">
    <property type="entry name" value="KH_dom-like_a/b"/>
</dbReference>
<dbReference type="InterPro" id="IPR003718">
    <property type="entry name" value="OsmC/Ohr_fam"/>
</dbReference>
<dbReference type="Gene3D" id="3.30.300.20">
    <property type="match status" value="1"/>
</dbReference>
<evidence type="ECO:0000313" key="1">
    <source>
        <dbReference type="EMBL" id="RPD97811.1"/>
    </source>
</evidence>
<organism evidence="1 2">
    <name type="scientific">Candidatus Pantoea deserta</name>
    <dbReference type="NCBI Taxonomy" id="1869313"/>
    <lineage>
        <taxon>Bacteria</taxon>
        <taxon>Pseudomonadati</taxon>
        <taxon>Pseudomonadota</taxon>
        <taxon>Gammaproteobacteria</taxon>
        <taxon>Enterobacterales</taxon>
        <taxon>Erwiniaceae</taxon>
        <taxon>Pantoea</taxon>
    </lineage>
</organism>
<gene>
    <name evidence="1" type="ORF">BBB56_16565</name>
</gene>
<dbReference type="RefSeq" id="WP_123802022.1">
    <property type="nucleotide sequence ID" value="NZ_RMVG01000014.1"/>
</dbReference>
<dbReference type="InterPro" id="IPR036102">
    <property type="entry name" value="OsmC/Ohrsf"/>
</dbReference>
<dbReference type="SUPFAM" id="SSF82784">
    <property type="entry name" value="OsmC-like"/>
    <property type="match status" value="1"/>
</dbReference>
<reference evidence="1 2" key="1">
    <citation type="submission" date="2018-11" db="EMBL/GenBank/DDBJ databases">
        <title>Whole genome sequencing of Pantoea sp. RIT388.</title>
        <authorList>
            <person name="Gan H.M."/>
            <person name="Hudson A.O."/>
        </authorList>
    </citation>
    <scope>NUCLEOTIDE SEQUENCE [LARGE SCALE GENOMIC DNA]</scope>
    <source>
        <strain evidence="1 2">RIT388</strain>
    </source>
</reference>